<evidence type="ECO:0000313" key="3">
    <source>
        <dbReference type="Proteomes" id="UP000321899"/>
    </source>
</evidence>
<dbReference type="Pfam" id="PF01243">
    <property type="entry name" value="PNPOx_N"/>
    <property type="match status" value="1"/>
</dbReference>
<dbReference type="Gene3D" id="2.30.110.10">
    <property type="entry name" value="Electron Transport, Fmn-binding Protein, Chain A"/>
    <property type="match status" value="1"/>
</dbReference>
<dbReference type="InterPro" id="IPR012349">
    <property type="entry name" value="Split_barrel_FMN-bd"/>
</dbReference>
<accession>A0A5Q4VEX3</accession>
<protein>
    <recommendedName>
        <fullName evidence="1">Pyridoxamine 5'-phosphate oxidase N-terminal domain-containing protein</fullName>
    </recommendedName>
</protein>
<name>A0A5Q4VEX3_9BACT</name>
<keyword evidence="3" id="KW-1185">Reference proteome</keyword>
<gene>
    <name evidence="2" type="ORF">FIM25_07380</name>
</gene>
<sequence length="181" mass="20736">MLKLHWNKVRVRSPMVLPKKNKEVSREDLTGFARELARESQVMTLATSGPEGPWAAPVYYVFYRGAFWFFSSPASRHILDGRRASASVYYDGGHWKKIRGLQMTGSIRPGGSGSATAFARYLRKFSFIREMAGAGMYDPVQFGERFGNRFFCFMPEYVLYGDNRLGFGFRERVEMKEGKNP</sequence>
<feature type="domain" description="Pyridoxamine 5'-phosphate oxidase N-terminal" evidence="1">
    <location>
        <begin position="32"/>
        <end position="108"/>
    </location>
</feature>
<evidence type="ECO:0000313" key="2">
    <source>
        <dbReference type="EMBL" id="TYT74937.1"/>
    </source>
</evidence>
<comment type="caution">
    <text evidence="2">The sequence shown here is derived from an EMBL/GenBank/DDBJ whole genome shotgun (WGS) entry which is preliminary data.</text>
</comment>
<dbReference type="Proteomes" id="UP000321899">
    <property type="component" value="Unassembled WGS sequence"/>
</dbReference>
<reference evidence="2 3" key="1">
    <citation type="submission" date="2019-06" db="EMBL/GenBank/DDBJ databases">
        <title>Desulfobotulus mexicanus sp. nov., a novel sulfate-reducing bacterium isolated from the sediment of an alkaline crater lake in Mexico.</title>
        <authorList>
            <person name="Hirschler-Rea A."/>
        </authorList>
    </citation>
    <scope>NUCLEOTIDE SEQUENCE [LARGE SCALE GENOMIC DNA]</scope>
    <source>
        <strain evidence="2 3">PAR22N</strain>
    </source>
</reference>
<dbReference type="OrthoDB" id="8705255at2"/>
<dbReference type="SUPFAM" id="SSF50475">
    <property type="entry name" value="FMN-binding split barrel"/>
    <property type="match status" value="1"/>
</dbReference>
<dbReference type="InterPro" id="IPR011576">
    <property type="entry name" value="Pyridox_Oxase_N"/>
</dbReference>
<proteinExistence type="predicted"/>
<evidence type="ECO:0000259" key="1">
    <source>
        <dbReference type="Pfam" id="PF01243"/>
    </source>
</evidence>
<dbReference type="AlphaFoldDB" id="A0A5Q4VEX3"/>
<organism evidence="2 3">
    <name type="scientific">Desulfobotulus mexicanus</name>
    <dbReference type="NCBI Taxonomy" id="2586642"/>
    <lineage>
        <taxon>Bacteria</taxon>
        <taxon>Pseudomonadati</taxon>
        <taxon>Thermodesulfobacteriota</taxon>
        <taxon>Desulfobacteria</taxon>
        <taxon>Desulfobacterales</taxon>
        <taxon>Desulfobacteraceae</taxon>
        <taxon>Desulfobotulus</taxon>
    </lineage>
</organism>
<dbReference type="EMBL" id="VDMB01000007">
    <property type="protein sequence ID" value="TYT74937.1"/>
    <property type="molecule type" value="Genomic_DNA"/>
</dbReference>